<proteinExistence type="predicted"/>
<feature type="domain" description="DUF6604" evidence="2">
    <location>
        <begin position="11"/>
        <end position="227"/>
    </location>
</feature>
<feature type="compositionally biased region" description="Basic and acidic residues" evidence="1">
    <location>
        <begin position="981"/>
        <end position="999"/>
    </location>
</feature>
<organism evidence="3 5">
    <name type="scientific">Phytophthora infestans</name>
    <name type="common">Potato late blight agent</name>
    <name type="synonym">Botrytis infestans</name>
    <dbReference type="NCBI Taxonomy" id="4787"/>
    <lineage>
        <taxon>Eukaryota</taxon>
        <taxon>Sar</taxon>
        <taxon>Stramenopiles</taxon>
        <taxon>Oomycota</taxon>
        <taxon>Peronosporomycetes</taxon>
        <taxon>Peronosporales</taxon>
        <taxon>Peronosporaceae</taxon>
        <taxon>Phytophthora</taxon>
    </lineage>
</organism>
<dbReference type="PANTHER" id="PTHR38795:SF1">
    <property type="entry name" value="DUF6604 DOMAIN-CONTAINING PROTEIN"/>
    <property type="match status" value="1"/>
</dbReference>
<dbReference type="Proteomes" id="UP000704712">
    <property type="component" value="Unassembled WGS sequence"/>
</dbReference>
<dbReference type="InterPro" id="IPR036770">
    <property type="entry name" value="Ankyrin_rpt-contain_sf"/>
</dbReference>
<dbReference type="InterPro" id="IPR046539">
    <property type="entry name" value="DUF6604"/>
</dbReference>
<gene>
    <name evidence="3" type="ORF">GN244_ATG05121</name>
    <name evidence="4" type="ORF">GN958_ATG11750</name>
</gene>
<dbReference type="Gene3D" id="1.25.40.20">
    <property type="entry name" value="Ankyrin repeat-containing domain"/>
    <property type="match status" value="1"/>
</dbReference>
<feature type="region of interest" description="Disordered" evidence="1">
    <location>
        <begin position="981"/>
        <end position="1028"/>
    </location>
</feature>
<keyword evidence="5" id="KW-1185">Reference proteome</keyword>
<dbReference type="EMBL" id="JAACNO010001584">
    <property type="protein sequence ID" value="KAF4139088.1"/>
    <property type="molecule type" value="Genomic_DNA"/>
</dbReference>
<evidence type="ECO:0000313" key="3">
    <source>
        <dbReference type="EMBL" id="KAF4042812.1"/>
    </source>
</evidence>
<dbReference type="Pfam" id="PF20253">
    <property type="entry name" value="DUF6604"/>
    <property type="match status" value="1"/>
</dbReference>
<evidence type="ECO:0000259" key="2">
    <source>
        <dbReference type="Pfam" id="PF20253"/>
    </source>
</evidence>
<dbReference type="SUPFAM" id="SSF48403">
    <property type="entry name" value="Ankyrin repeat"/>
    <property type="match status" value="1"/>
</dbReference>
<protein>
    <recommendedName>
        <fullName evidence="2">DUF6604 domain-containing protein</fullName>
    </recommendedName>
</protein>
<evidence type="ECO:0000313" key="5">
    <source>
        <dbReference type="Proteomes" id="UP000602510"/>
    </source>
</evidence>
<reference evidence="3" key="1">
    <citation type="submission" date="2020-04" db="EMBL/GenBank/DDBJ databases">
        <title>Hybrid Assembly of Korean Phytophthora infestans isolates.</title>
        <authorList>
            <person name="Prokchorchik M."/>
            <person name="Lee Y."/>
            <person name="Seo J."/>
            <person name="Cho J.-H."/>
            <person name="Park Y.-E."/>
            <person name="Jang D.-C."/>
            <person name="Im J.-S."/>
            <person name="Choi J.-G."/>
            <person name="Park H.-J."/>
            <person name="Lee G.-B."/>
            <person name="Lee Y.-G."/>
            <person name="Hong S.-Y."/>
            <person name="Cho K."/>
            <person name="Sohn K.H."/>
        </authorList>
    </citation>
    <scope>NUCLEOTIDE SEQUENCE</scope>
    <source>
        <strain evidence="3">KR_1_A1</strain>
        <strain evidence="4">KR_2_A2</strain>
    </source>
</reference>
<evidence type="ECO:0000256" key="1">
    <source>
        <dbReference type="SAM" id="MobiDB-lite"/>
    </source>
</evidence>
<sequence length="1372" mass="155102">MSSFPAGKYARYKRATAFFLDWLLRARGGGRHAGQRVQLEALNDVVKEIAADPSTLTPKLLQQLPKALAACQYAITLREHVASFFPEDDEGQVGHQYFLELLQGWHRTLRGVEVETPPELADLQLENSKLENYYEVLQVDEDYSPDESSFVPEKDAPKTAKVDRERLFEEAFADELRMELVYLFMELDELLEGVYKVYSEVKQEKRSLVEATVVVKLAMDTASALTARLQLRYPSLRSVQDMFNIMRNSQLKMFRKKIVDLHSNIMKELQKSIKNIGEPGNYLAKYVPGTFLIELLSVGTTLDGVLSATPMDITKTMFFQDGAFGETYGEDRTPTYVLLPETNKNKVFLLQQLPLLYNAIVEKRLLTGSGFDSLAPMGTFMALIDKFYTTREVSIPVVFACICWMKSVAALQGRRYLSRNVSLTFLHSKELLKNMEAAVASNKAVLAFNKANSLLNRCATDIKQWSSAHHLARANPVIAGLTMLNHHFQYLHIANEVMFATSRFRAFGHLYNALVQEGYLERIPFFDEVYEVYAQEVFTPSRAAAIHGAYYRTYLLSSNVRATSLDAVYRGEKLLPGSEAYKKWKAFHLSDVSEVFRLMRLNDKSILKGGSWMEMLDDVADICSKELFDTRVLSRDLLKLNEDLMDAFSELTQVLGQQEYFQEIMGRPIAGESGQQRVNRALEDSVMTFVMPLLDALQPDESIDMSAIPEGKPRMPALNAGSVHIVCGEVGAMIKARFATDVCEKKYFTFPLQPDFATQEYGKLLLEEKTESEAGAAKLVFDDLMKLLSESDGPLTDSDMSYLKAEIKKNPDLLGTFTPTSEYNDLCTLLHQAAAGPAHDADLVDWMIQMAALIVQPQHCRNEPQQKDLSCPRSVLPNTMAVHSAVIAGYKDIVRVLLEADNLIDLNTKTFHTKESLAHLAVRHGQREVLGLLQAFRIDLSCTDGEGRRVCDVTLDREWSREIAASMKSYYKNTLADVKKLRSQQAEHRRNTQRIEKNKRGSKHSSTNLNGSKRKSNKKEKKETVKEESIIATAAVSSSTKSAEAARIYLRILDAAGVEVDETFESRRLTDLERMLRSKATSLFDQLKDSSVPAGDKVDTVESTCKLIKELQWLVSKHADPSNSTFRHIRSVIATEASIGVHLMQKFCRADHPAMWVEELDPVRDLCVMTSDFAKFVVSTAQICVSVNRKPQAREILDLLEKRLVKTPPGQRDPPLFRELVQTYAKARDAMGLGRTSSADTLRNLEWYFSDEAESYELQMILDELSGRRFYFECRLAATTTALQLEQLKHIIREFPIQFPECTGIACLGHHDKRIIYGSYRKEQLADVLKFVLEIVFKRVGAKHDDQSLQRCVSSLQIGNFIFSKAGILRVD</sequence>
<evidence type="ECO:0000313" key="4">
    <source>
        <dbReference type="EMBL" id="KAF4139088.1"/>
    </source>
</evidence>
<accession>A0A833SXU2</accession>
<dbReference type="EMBL" id="WSZM01000097">
    <property type="protein sequence ID" value="KAF4042812.1"/>
    <property type="molecule type" value="Genomic_DNA"/>
</dbReference>
<name>A0A833SXU2_PHYIN</name>
<comment type="caution">
    <text evidence="3">The sequence shown here is derived from an EMBL/GenBank/DDBJ whole genome shotgun (WGS) entry which is preliminary data.</text>
</comment>
<dbReference type="PANTHER" id="PTHR38795">
    <property type="entry name" value="DUF6604 DOMAIN-CONTAINING PROTEIN"/>
    <property type="match status" value="1"/>
</dbReference>
<dbReference type="Proteomes" id="UP000602510">
    <property type="component" value="Unassembled WGS sequence"/>
</dbReference>